<proteinExistence type="predicted"/>
<dbReference type="AlphaFoldDB" id="X0XB23"/>
<feature type="non-terminal residue" evidence="2">
    <location>
        <position position="1"/>
    </location>
</feature>
<dbReference type="EMBL" id="BARS01046157">
    <property type="protein sequence ID" value="GAG40280.1"/>
    <property type="molecule type" value="Genomic_DNA"/>
</dbReference>
<sequence>YRTRVIWGPLLPQDRSRLVEDEARLVAAGIHSRRRAADELGVQDPETEFERWLEEEAQKGSEER</sequence>
<reference evidence="2" key="1">
    <citation type="journal article" date="2014" name="Front. Microbiol.">
        <title>High frequency of phylogenetically diverse reductive dehalogenase-homologous genes in deep subseafloor sedimentary metagenomes.</title>
        <authorList>
            <person name="Kawai M."/>
            <person name="Futagami T."/>
            <person name="Toyoda A."/>
            <person name="Takaki Y."/>
            <person name="Nishi S."/>
            <person name="Hori S."/>
            <person name="Arai W."/>
            <person name="Tsubouchi T."/>
            <person name="Morono Y."/>
            <person name="Uchiyama I."/>
            <person name="Ito T."/>
            <person name="Fujiyama A."/>
            <person name="Inagaki F."/>
            <person name="Takami H."/>
        </authorList>
    </citation>
    <scope>NUCLEOTIDE SEQUENCE</scope>
    <source>
        <strain evidence="2">Expedition CK06-06</strain>
    </source>
</reference>
<evidence type="ECO:0000256" key="1">
    <source>
        <dbReference type="SAM" id="MobiDB-lite"/>
    </source>
</evidence>
<feature type="compositionally biased region" description="Basic and acidic residues" evidence="1">
    <location>
        <begin position="48"/>
        <end position="64"/>
    </location>
</feature>
<name>X0XB23_9ZZZZ</name>
<gene>
    <name evidence="2" type="ORF">S01H1_69507</name>
</gene>
<accession>X0XB23</accession>
<evidence type="ECO:0000313" key="2">
    <source>
        <dbReference type="EMBL" id="GAG40280.1"/>
    </source>
</evidence>
<organism evidence="2">
    <name type="scientific">marine sediment metagenome</name>
    <dbReference type="NCBI Taxonomy" id="412755"/>
    <lineage>
        <taxon>unclassified sequences</taxon>
        <taxon>metagenomes</taxon>
        <taxon>ecological metagenomes</taxon>
    </lineage>
</organism>
<comment type="caution">
    <text evidence="2">The sequence shown here is derived from an EMBL/GenBank/DDBJ whole genome shotgun (WGS) entry which is preliminary data.</text>
</comment>
<protein>
    <submittedName>
        <fullName evidence="2">Uncharacterized protein</fullName>
    </submittedName>
</protein>
<feature type="region of interest" description="Disordered" evidence="1">
    <location>
        <begin position="37"/>
        <end position="64"/>
    </location>
</feature>